<organism evidence="6 7">
    <name type="scientific">Bradyrhizobium erythrophlei</name>
    <dbReference type="NCBI Taxonomy" id="1437360"/>
    <lineage>
        <taxon>Bacteria</taxon>
        <taxon>Pseudomonadati</taxon>
        <taxon>Pseudomonadota</taxon>
        <taxon>Alphaproteobacteria</taxon>
        <taxon>Hyphomicrobiales</taxon>
        <taxon>Nitrobacteraceae</taxon>
        <taxon>Bradyrhizobium</taxon>
    </lineage>
</organism>
<dbReference type="Gene3D" id="2.40.30.170">
    <property type="match status" value="1"/>
</dbReference>
<evidence type="ECO:0000256" key="1">
    <source>
        <dbReference type="ARBA" id="ARBA00009477"/>
    </source>
</evidence>
<dbReference type="NCBIfam" id="TIGR01730">
    <property type="entry name" value="RND_mfp"/>
    <property type="match status" value="1"/>
</dbReference>
<feature type="coiled-coil region" evidence="2">
    <location>
        <begin position="116"/>
        <end position="181"/>
    </location>
</feature>
<dbReference type="Gene3D" id="1.10.287.470">
    <property type="entry name" value="Helix hairpin bin"/>
    <property type="match status" value="1"/>
</dbReference>
<dbReference type="PANTHER" id="PTHR30469:SF38">
    <property type="entry name" value="HLYD FAMILY SECRETION PROTEIN"/>
    <property type="match status" value="1"/>
</dbReference>
<feature type="domain" description="CusB-like beta-barrel" evidence="4">
    <location>
        <begin position="225"/>
        <end position="296"/>
    </location>
</feature>
<evidence type="ECO:0000256" key="2">
    <source>
        <dbReference type="SAM" id="Coils"/>
    </source>
</evidence>
<reference evidence="6 7" key="1">
    <citation type="submission" date="2016-11" db="EMBL/GenBank/DDBJ databases">
        <authorList>
            <person name="Jaros S."/>
            <person name="Januszkiewicz K."/>
            <person name="Wedrychowicz H."/>
        </authorList>
    </citation>
    <scope>NUCLEOTIDE SEQUENCE [LARGE SCALE GENOMIC DNA]</scope>
    <source>
        <strain evidence="6 7">GAS242</strain>
    </source>
</reference>
<dbReference type="InterPro" id="IPR058627">
    <property type="entry name" value="MdtA-like_C"/>
</dbReference>
<name>A0A1M5PK85_9BRAD</name>
<dbReference type="Pfam" id="PF25876">
    <property type="entry name" value="HH_MFP_RND"/>
    <property type="match status" value="1"/>
</dbReference>
<dbReference type="RefSeq" id="WP_079568483.1">
    <property type="nucleotide sequence ID" value="NZ_LT670818.1"/>
</dbReference>
<accession>A0A1M5PK85</accession>
<comment type="similarity">
    <text evidence="1">Belongs to the membrane fusion protein (MFP) (TC 8.A.1) family.</text>
</comment>
<dbReference type="GO" id="GO:0015562">
    <property type="term" value="F:efflux transmembrane transporter activity"/>
    <property type="evidence" value="ECO:0007669"/>
    <property type="project" value="TreeGrafter"/>
</dbReference>
<dbReference type="InterPro" id="IPR058624">
    <property type="entry name" value="MdtA-like_HH"/>
</dbReference>
<dbReference type="Pfam" id="PF25954">
    <property type="entry name" value="Beta-barrel_RND_2"/>
    <property type="match status" value="1"/>
</dbReference>
<keyword evidence="2" id="KW-0175">Coiled coil</keyword>
<feature type="domain" description="Multidrug resistance protein MdtA-like C-terminal permuted SH3" evidence="5">
    <location>
        <begin position="303"/>
        <end position="361"/>
    </location>
</feature>
<evidence type="ECO:0000259" key="5">
    <source>
        <dbReference type="Pfam" id="PF25967"/>
    </source>
</evidence>
<evidence type="ECO:0000259" key="3">
    <source>
        <dbReference type="Pfam" id="PF25876"/>
    </source>
</evidence>
<evidence type="ECO:0000313" key="6">
    <source>
        <dbReference type="EMBL" id="SHH02168.1"/>
    </source>
</evidence>
<gene>
    <name evidence="6" type="ORF">SAMN05444169_5303</name>
</gene>
<feature type="domain" description="Multidrug resistance protein MdtA-like alpha-helical hairpin" evidence="3">
    <location>
        <begin position="115"/>
        <end position="179"/>
    </location>
</feature>
<proteinExistence type="inferred from homology"/>
<dbReference type="InterPro" id="IPR006143">
    <property type="entry name" value="RND_pump_MFP"/>
</dbReference>
<dbReference type="GO" id="GO:1990281">
    <property type="term" value="C:efflux pump complex"/>
    <property type="evidence" value="ECO:0007669"/>
    <property type="project" value="TreeGrafter"/>
</dbReference>
<evidence type="ECO:0000313" key="7">
    <source>
        <dbReference type="Proteomes" id="UP000190675"/>
    </source>
</evidence>
<dbReference type="Proteomes" id="UP000190675">
    <property type="component" value="Chromosome I"/>
</dbReference>
<dbReference type="Gene3D" id="2.40.420.20">
    <property type="match status" value="1"/>
</dbReference>
<dbReference type="AlphaFoldDB" id="A0A1M5PK85"/>
<evidence type="ECO:0000259" key="4">
    <source>
        <dbReference type="Pfam" id="PF25954"/>
    </source>
</evidence>
<dbReference type="EMBL" id="LT670818">
    <property type="protein sequence ID" value="SHH02168.1"/>
    <property type="molecule type" value="Genomic_DNA"/>
</dbReference>
<protein>
    <submittedName>
        <fullName evidence="6">RND family efflux transporter, MFP subunit</fullName>
    </submittedName>
</protein>
<sequence length="376" mass="39939">MPTGVCRSVLNENRANRQNRANRFACIAAAALSLAACQREPEPAVAGARPVRTTTIERSKAGVPLSFTGHVEAEDEVALAFRISGRLLKNDGNLGDRVQPGQVLAKLEPQNELNTLRQAQAGLAAAQGQLTQARNHFDRQETLLGQGWTTRANFDVATQALQTAQSQVDAAEAQLKSAHDLVSFTELKADAPGVITGIGPSAGEVVQAGQMIARLARQDGRDAVFDVPAQLIRSAPTDPQITVSLTDDPTVTARGRVREVAAQANAVTRTFEVKVGLTDPPPAMRLGATVTGRMETDAVPIIEIPATALTKSNQQPAVWIVDPSSRTVSIRNVEVLRFEEAQVVVSQGVDTGEIVVTAGVQALHPGQKVRLLGSEQ</sequence>
<dbReference type="SUPFAM" id="SSF111369">
    <property type="entry name" value="HlyD-like secretion proteins"/>
    <property type="match status" value="1"/>
</dbReference>
<dbReference type="PANTHER" id="PTHR30469">
    <property type="entry name" value="MULTIDRUG RESISTANCE PROTEIN MDTA"/>
    <property type="match status" value="1"/>
</dbReference>
<dbReference type="Gene3D" id="2.40.50.100">
    <property type="match status" value="1"/>
</dbReference>
<dbReference type="Pfam" id="PF25967">
    <property type="entry name" value="RND-MFP_C"/>
    <property type="match status" value="1"/>
</dbReference>
<dbReference type="InterPro" id="IPR058792">
    <property type="entry name" value="Beta-barrel_RND_2"/>
</dbReference>